<dbReference type="InterPro" id="IPR002048">
    <property type="entry name" value="EF_hand_dom"/>
</dbReference>
<dbReference type="EMBL" id="OB669888">
    <property type="protein sequence ID" value="CAD7234800.1"/>
    <property type="molecule type" value="Genomic_DNA"/>
</dbReference>
<dbReference type="SUPFAM" id="SSF47473">
    <property type="entry name" value="EF-hand"/>
    <property type="match status" value="1"/>
</dbReference>
<dbReference type="SUPFAM" id="SSF144091">
    <property type="entry name" value="Rhomboid-like"/>
    <property type="match status" value="1"/>
</dbReference>
<name>A0A7R8ZRZ9_9CRUS</name>
<reference evidence="7" key="1">
    <citation type="submission" date="2020-11" db="EMBL/GenBank/DDBJ databases">
        <authorList>
            <person name="Tran Van P."/>
        </authorList>
    </citation>
    <scope>NUCLEOTIDE SEQUENCE</scope>
</reference>
<dbReference type="CDD" id="cd00051">
    <property type="entry name" value="EFh"/>
    <property type="match status" value="1"/>
</dbReference>
<sequence length="326" mass="36912">MATSDVESGMELRPLRGEPAEESQQPQQQRMYGRKGGAGREVSVKTMTDMSDEELARMWRPTWNRFDHNQDGRVPLDEFKHMLTASPFKDALPEEVLDEILERADYDRNGYIDFPEFLMMIRAEGLGHERPVFRRLIRYAAFVTTSRVDRRKVVRSYMNEYSCWPPPIFLIVMSAVQAAVFIYYAVKMSQEGKELSLVGPVPIESSLIYNPHRRYEAWRYLTYMLIHAGLTHICFNVLLQLVLGIPLEMVHRPWRIMVIYIAGVIAGSLGTSISDPEVYLCGASAGVYAVMTAHFASVIISESPSVSAGPNGRPPRSKILAPRPGP</sequence>
<comment type="subcellular location">
    <subcellularLocation>
        <location evidence="1">Membrane</location>
        <topology evidence="1">Multi-pass membrane protein</topology>
    </subcellularLocation>
</comment>
<dbReference type="PANTHER" id="PTHR45840">
    <property type="entry name" value="RHOMBOID-RELATED PROTEIN"/>
    <property type="match status" value="1"/>
</dbReference>
<dbReference type="InterPro" id="IPR022764">
    <property type="entry name" value="Peptidase_S54_rhomboid_dom"/>
</dbReference>
<evidence type="ECO:0000256" key="6">
    <source>
        <dbReference type="ARBA" id="ARBA00023136"/>
    </source>
</evidence>
<dbReference type="Gene3D" id="1.20.1540.10">
    <property type="entry name" value="Rhomboid-like"/>
    <property type="match status" value="1"/>
</dbReference>
<keyword evidence="6" id="KW-0472">Membrane</keyword>
<dbReference type="AlphaFoldDB" id="A0A7R8ZRZ9"/>
<evidence type="ECO:0000256" key="1">
    <source>
        <dbReference type="ARBA" id="ARBA00004141"/>
    </source>
</evidence>
<dbReference type="PROSITE" id="PS50222">
    <property type="entry name" value="EF_HAND_2"/>
    <property type="match status" value="2"/>
</dbReference>
<dbReference type="Pfam" id="PF01694">
    <property type="entry name" value="Rhomboid"/>
    <property type="match status" value="1"/>
</dbReference>
<dbReference type="InterPro" id="IPR011992">
    <property type="entry name" value="EF-hand-dom_pair"/>
</dbReference>
<dbReference type="InterPro" id="IPR018247">
    <property type="entry name" value="EF_Hand_1_Ca_BS"/>
</dbReference>
<organism evidence="7">
    <name type="scientific">Cyprideis torosa</name>
    <dbReference type="NCBI Taxonomy" id="163714"/>
    <lineage>
        <taxon>Eukaryota</taxon>
        <taxon>Metazoa</taxon>
        <taxon>Ecdysozoa</taxon>
        <taxon>Arthropoda</taxon>
        <taxon>Crustacea</taxon>
        <taxon>Oligostraca</taxon>
        <taxon>Ostracoda</taxon>
        <taxon>Podocopa</taxon>
        <taxon>Podocopida</taxon>
        <taxon>Cytherocopina</taxon>
        <taxon>Cytheroidea</taxon>
        <taxon>Cytherideidae</taxon>
        <taxon>Cyprideis</taxon>
    </lineage>
</organism>
<dbReference type="OrthoDB" id="418595at2759"/>
<evidence type="ECO:0000256" key="3">
    <source>
        <dbReference type="ARBA" id="ARBA00022692"/>
    </source>
</evidence>
<dbReference type="PROSITE" id="PS00018">
    <property type="entry name" value="EF_HAND_1"/>
    <property type="match status" value="1"/>
</dbReference>
<accession>A0A7R8ZRZ9</accession>
<dbReference type="GO" id="GO:0004252">
    <property type="term" value="F:serine-type endopeptidase activity"/>
    <property type="evidence" value="ECO:0007669"/>
    <property type="project" value="InterPro"/>
</dbReference>
<evidence type="ECO:0000256" key="2">
    <source>
        <dbReference type="ARBA" id="ARBA00009045"/>
    </source>
</evidence>
<dbReference type="InterPro" id="IPR035952">
    <property type="entry name" value="Rhomboid-like_sf"/>
</dbReference>
<protein>
    <submittedName>
        <fullName evidence="7">Uncharacterized protein</fullName>
    </submittedName>
</protein>
<comment type="similarity">
    <text evidence="2">Belongs to the peptidase S54 family.</text>
</comment>
<dbReference type="PANTHER" id="PTHR45840:SF2">
    <property type="entry name" value="PROTEIN RHOMBOID-RELATED"/>
    <property type="match status" value="1"/>
</dbReference>
<keyword evidence="5" id="KW-1133">Transmembrane helix</keyword>
<dbReference type="InterPro" id="IPR051739">
    <property type="entry name" value="Rhomboid_IM_Serine_Proteases"/>
</dbReference>
<dbReference type="Gene3D" id="1.10.238.10">
    <property type="entry name" value="EF-hand"/>
    <property type="match status" value="1"/>
</dbReference>
<evidence type="ECO:0000256" key="5">
    <source>
        <dbReference type="ARBA" id="ARBA00022989"/>
    </source>
</evidence>
<evidence type="ECO:0000313" key="7">
    <source>
        <dbReference type="EMBL" id="CAD7234800.1"/>
    </source>
</evidence>
<gene>
    <name evidence="7" type="ORF">CTOB1V02_LOCUS12616</name>
</gene>
<keyword evidence="3" id="KW-0812">Transmembrane</keyword>
<dbReference type="GO" id="GO:0005509">
    <property type="term" value="F:calcium ion binding"/>
    <property type="evidence" value="ECO:0007669"/>
    <property type="project" value="InterPro"/>
</dbReference>
<keyword evidence="4" id="KW-0106">Calcium</keyword>
<dbReference type="Pfam" id="PF13499">
    <property type="entry name" value="EF-hand_7"/>
    <property type="match status" value="1"/>
</dbReference>
<dbReference type="GO" id="GO:0016020">
    <property type="term" value="C:membrane"/>
    <property type="evidence" value="ECO:0007669"/>
    <property type="project" value="UniProtKB-SubCell"/>
</dbReference>
<proteinExistence type="inferred from homology"/>
<dbReference type="SMART" id="SM00054">
    <property type="entry name" value="EFh"/>
    <property type="match status" value="2"/>
</dbReference>
<evidence type="ECO:0000256" key="4">
    <source>
        <dbReference type="ARBA" id="ARBA00022837"/>
    </source>
</evidence>